<name>A0A151IIC4_9HYME</name>
<dbReference type="AlphaFoldDB" id="A0A151IIC4"/>
<evidence type="ECO:0000313" key="2">
    <source>
        <dbReference type="Proteomes" id="UP000078542"/>
    </source>
</evidence>
<dbReference type="Proteomes" id="UP000078542">
    <property type="component" value="Unassembled WGS sequence"/>
</dbReference>
<reference evidence="1 2" key="1">
    <citation type="submission" date="2016-03" db="EMBL/GenBank/DDBJ databases">
        <title>Cyphomyrmex costatus WGS genome.</title>
        <authorList>
            <person name="Nygaard S."/>
            <person name="Hu H."/>
            <person name="Boomsma J."/>
            <person name="Zhang G."/>
        </authorList>
    </citation>
    <scope>NUCLEOTIDE SEQUENCE [LARGE SCALE GENOMIC DNA]</scope>
    <source>
        <strain evidence="1">MS0001</strain>
        <tissue evidence="1">Whole body</tissue>
    </source>
</reference>
<dbReference type="STRING" id="456900.A0A151IIC4"/>
<dbReference type="InterPro" id="IPR005312">
    <property type="entry name" value="DUF1759"/>
</dbReference>
<dbReference type="Pfam" id="PF03564">
    <property type="entry name" value="DUF1759"/>
    <property type="match status" value="1"/>
</dbReference>
<evidence type="ECO:0000313" key="1">
    <source>
        <dbReference type="EMBL" id="KYN02289.1"/>
    </source>
</evidence>
<organism evidence="1 2">
    <name type="scientific">Cyphomyrmex costatus</name>
    <dbReference type="NCBI Taxonomy" id="456900"/>
    <lineage>
        <taxon>Eukaryota</taxon>
        <taxon>Metazoa</taxon>
        <taxon>Ecdysozoa</taxon>
        <taxon>Arthropoda</taxon>
        <taxon>Hexapoda</taxon>
        <taxon>Insecta</taxon>
        <taxon>Pterygota</taxon>
        <taxon>Neoptera</taxon>
        <taxon>Endopterygota</taxon>
        <taxon>Hymenoptera</taxon>
        <taxon>Apocrita</taxon>
        <taxon>Aculeata</taxon>
        <taxon>Formicoidea</taxon>
        <taxon>Formicidae</taxon>
        <taxon>Myrmicinae</taxon>
        <taxon>Cyphomyrmex</taxon>
    </lineage>
</organism>
<keyword evidence="2" id="KW-1185">Reference proteome</keyword>
<sequence length="272" mass="31641">MSAKEEQYAELKRKRAIIKGQLTKFDTFLGGFLVSKENMTQLRIRLEKIDKSWDIYDEVQTQIEVLDDFEQFVSKQRAERFEFEETYFAIVSKARLILDENVHPRVSVRAENVSIANESAASTAVRLPVMSLPTFNGTYEHWPVFYSTFSALVDQNHNLSNVHKFFYLQSALDANSKKIIESLEINEVNYPRVINLLKSRFDNSRLATRHHARAIYNLKQIEKECSGQLCNLTDCLKQHLEALKALKYATEIWCPLIIEWILTRLDSVTARE</sequence>
<protein>
    <submittedName>
        <fullName evidence="1">Uncharacterized protein</fullName>
    </submittedName>
</protein>
<dbReference type="PANTHER" id="PTHR22954:SF3">
    <property type="entry name" value="PROTEIN CBG08539"/>
    <property type="match status" value="1"/>
</dbReference>
<accession>A0A151IIC4</accession>
<dbReference type="PANTHER" id="PTHR22954">
    <property type="entry name" value="RETROVIRAL PROTEASE-RELATED"/>
    <property type="match status" value="1"/>
</dbReference>
<gene>
    <name evidence="1" type="ORF">ALC62_06898</name>
</gene>
<proteinExistence type="predicted"/>
<dbReference type="EMBL" id="KQ977501">
    <property type="protein sequence ID" value="KYN02289.1"/>
    <property type="molecule type" value="Genomic_DNA"/>
</dbReference>